<sequence>MLVLGAAYAPHLITVFGLTERAVPASRLADPMAFLTRGVAGGQALALSGRLAAAS</sequence>
<name>A0ABW6YBN8_9ACTN</name>
<dbReference type="Proteomes" id="UP001603013">
    <property type="component" value="Unassembled WGS sequence"/>
</dbReference>
<organism evidence="1 2">
    <name type="scientific">Streptomyces lateritius</name>
    <dbReference type="NCBI Taxonomy" id="67313"/>
    <lineage>
        <taxon>Bacteria</taxon>
        <taxon>Bacillati</taxon>
        <taxon>Actinomycetota</taxon>
        <taxon>Actinomycetes</taxon>
        <taxon>Kitasatosporales</taxon>
        <taxon>Streptomycetaceae</taxon>
        <taxon>Streptomyces</taxon>
    </lineage>
</organism>
<protein>
    <submittedName>
        <fullName evidence="1">Uncharacterized protein</fullName>
    </submittedName>
</protein>
<gene>
    <name evidence="1" type="ORF">ACF05T_14225</name>
</gene>
<proteinExistence type="predicted"/>
<dbReference type="EMBL" id="JBIBSM010000006">
    <property type="protein sequence ID" value="MFF8277246.1"/>
    <property type="molecule type" value="Genomic_DNA"/>
</dbReference>
<evidence type="ECO:0000313" key="1">
    <source>
        <dbReference type="EMBL" id="MFF8277246.1"/>
    </source>
</evidence>
<keyword evidence="2" id="KW-1185">Reference proteome</keyword>
<comment type="caution">
    <text evidence="1">The sequence shown here is derived from an EMBL/GenBank/DDBJ whole genome shotgun (WGS) entry which is preliminary data.</text>
</comment>
<dbReference type="RefSeq" id="WP_391934562.1">
    <property type="nucleotide sequence ID" value="NZ_JBIBSM010000006.1"/>
</dbReference>
<evidence type="ECO:0000313" key="2">
    <source>
        <dbReference type="Proteomes" id="UP001603013"/>
    </source>
</evidence>
<accession>A0ABW6YBN8</accession>
<reference evidence="1 2" key="1">
    <citation type="submission" date="2024-10" db="EMBL/GenBank/DDBJ databases">
        <title>The Natural Products Discovery Center: Release of the First 8490 Sequenced Strains for Exploring Actinobacteria Biosynthetic Diversity.</title>
        <authorList>
            <person name="Kalkreuter E."/>
            <person name="Kautsar S.A."/>
            <person name="Yang D."/>
            <person name="Bader C.D."/>
            <person name="Teijaro C.N."/>
            <person name="Fluegel L."/>
            <person name="Davis C.M."/>
            <person name="Simpson J.R."/>
            <person name="Lauterbach L."/>
            <person name="Steele A.D."/>
            <person name="Gui C."/>
            <person name="Meng S."/>
            <person name="Li G."/>
            <person name="Viehrig K."/>
            <person name="Ye F."/>
            <person name="Su P."/>
            <person name="Kiefer A.F."/>
            <person name="Nichols A."/>
            <person name="Cepeda A.J."/>
            <person name="Yan W."/>
            <person name="Fan B."/>
            <person name="Jiang Y."/>
            <person name="Adhikari A."/>
            <person name="Zheng C.-J."/>
            <person name="Schuster L."/>
            <person name="Cowan T.M."/>
            <person name="Smanski M.J."/>
            <person name="Chevrette M.G."/>
            <person name="De Carvalho L.P.S."/>
            <person name="Shen B."/>
        </authorList>
    </citation>
    <scope>NUCLEOTIDE SEQUENCE [LARGE SCALE GENOMIC DNA]</scope>
    <source>
        <strain evidence="1 2">NPDC015755</strain>
    </source>
</reference>